<gene>
    <name evidence="1" type="ORF">FWK35_00006225</name>
</gene>
<dbReference type="EMBL" id="VUJU01000048">
    <property type="protein sequence ID" value="KAF0773563.1"/>
    <property type="molecule type" value="Genomic_DNA"/>
</dbReference>
<evidence type="ECO:0000313" key="1">
    <source>
        <dbReference type="EMBL" id="KAF0773563.1"/>
    </source>
</evidence>
<sequence>MVITCGDGYSRVSLGTAGISRSPGMPSVGTPNPVVVAVVGVQVKEGSVFNVNLPEITAVRCLVIFPRLDSTVYLDGGYERAKCTPTNRNNSRCER</sequence>
<dbReference type="Proteomes" id="UP000478052">
    <property type="component" value="Unassembled WGS sequence"/>
</dbReference>
<organism evidence="1 2">
    <name type="scientific">Aphis craccivora</name>
    <name type="common">Cowpea aphid</name>
    <dbReference type="NCBI Taxonomy" id="307492"/>
    <lineage>
        <taxon>Eukaryota</taxon>
        <taxon>Metazoa</taxon>
        <taxon>Ecdysozoa</taxon>
        <taxon>Arthropoda</taxon>
        <taxon>Hexapoda</taxon>
        <taxon>Insecta</taxon>
        <taxon>Pterygota</taxon>
        <taxon>Neoptera</taxon>
        <taxon>Paraneoptera</taxon>
        <taxon>Hemiptera</taxon>
        <taxon>Sternorrhyncha</taxon>
        <taxon>Aphidomorpha</taxon>
        <taxon>Aphidoidea</taxon>
        <taxon>Aphididae</taxon>
        <taxon>Aphidini</taxon>
        <taxon>Aphis</taxon>
        <taxon>Aphis</taxon>
    </lineage>
</organism>
<keyword evidence="2" id="KW-1185">Reference proteome</keyword>
<comment type="caution">
    <text evidence="1">The sequence shown here is derived from an EMBL/GenBank/DDBJ whole genome shotgun (WGS) entry which is preliminary data.</text>
</comment>
<protein>
    <submittedName>
        <fullName evidence="1">Uncharacterized protein</fullName>
    </submittedName>
</protein>
<reference evidence="1 2" key="1">
    <citation type="submission" date="2019-08" db="EMBL/GenBank/DDBJ databases">
        <title>Whole genome of Aphis craccivora.</title>
        <authorList>
            <person name="Voronova N.V."/>
            <person name="Shulinski R.S."/>
            <person name="Bandarenka Y.V."/>
            <person name="Zhorov D.G."/>
            <person name="Warner D."/>
        </authorList>
    </citation>
    <scope>NUCLEOTIDE SEQUENCE [LARGE SCALE GENOMIC DNA]</scope>
    <source>
        <strain evidence="1">180601</strain>
        <tissue evidence="1">Whole Body</tissue>
    </source>
</reference>
<dbReference type="AlphaFoldDB" id="A0A6G0ZQH2"/>
<accession>A0A6G0ZQH2</accession>
<proteinExistence type="predicted"/>
<evidence type="ECO:0000313" key="2">
    <source>
        <dbReference type="Proteomes" id="UP000478052"/>
    </source>
</evidence>
<name>A0A6G0ZQH2_APHCR</name>